<evidence type="ECO:0000313" key="1">
    <source>
        <dbReference type="EMBL" id="MET3597912.1"/>
    </source>
</evidence>
<dbReference type="SUPFAM" id="SSF51735">
    <property type="entry name" value="NAD(P)-binding Rossmann-fold domains"/>
    <property type="match status" value="1"/>
</dbReference>
<dbReference type="EMBL" id="JBEPLM010000034">
    <property type="protein sequence ID" value="MET3597912.1"/>
    <property type="molecule type" value="Genomic_DNA"/>
</dbReference>
<sequence length="84" mass="8879">MRESDTAAITGARVLVDGRAGAILAGDLAQPIAEGAFFVEDIVADLTELAQGHPGRRNEDNRTVFKSAGLSQEDLAAAMKVVRR</sequence>
<evidence type="ECO:0000313" key="2">
    <source>
        <dbReference type="Proteomes" id="UP001549036"/>
    </source>
</evidence>
<gene>
    <name evidence="1" type="ORF">ABID26_007339</name>
</gene>
<dbReference type="PANTHER" id="PTHR13812">
    <property type="entry name" value="KETIMINE REDUCTASE MU-CRYSTALLIN"/>
    <property type="match status" value="1"/>
</dbReference>
<accession>A0ABV2I4S2</accession>
<dbReference type="PANTHER" id="PTHR13812:SF19">
    <property type="entry name" value="KETIMINE REDUCTASE MU-CRYSTALLIN"/>
    <property type="match status" value="1"/>
</dbReference>
<comment type="caution">
    <text evidence="1">The sequence shown here is derived from an EMBL/GenBank/DDBJ whole genome shotgun (WGS) entry which is preliminary data.</text>
</comment>
<dbReference type="Pfam" id="PF02423">
    <property type="entry name" value="OCD_Mu_crystall"/>
    <property type="match status" value="1"/>
</dbReference>
<dbReference type="InterPro" id="IPR036291">
    <property type="entry name" value="NAD(P)-bd_dom_sf"/>
</dbReference>
<proteinExistence type="predicted"/>
<dbReference type="Proteomes" id="UP001549036">
    <property type="component" value="Unassembled WGS sequence"/>
</dbReference>
<protein>
    <submittedName>
        <fullName evidence="1">Ornithine cyclodeaminase/alanine dehydrogenase-like protein (Mu-crystallin family)</fullName>
    </submittedName>
</protein>
<reference evidence="1 2" key="1">
    <citation type="submission" date="2024-06" db="EMBL/GenBank/DDBJ databases">
        <title>Genomic Encyclopedia of Type Strains, Phase IV (KMG-IV): sequencing the most valuable type-strain genomes for metagenomic binning, comparative biology and taxonomic classification.</title>
        <authorList>
            <person name="Goeker M."/>
        </authorList>
    </citation>
    <scope>NUCLEOTIDE SEQUENCE [LARGE SCALE GENOMIC DNA]</scope>
    <source>
        <strain evidence="1 2">DSM 29846</strain>
    </source>
</reference>
<name>A0ABV2I4S2_9HYPH</name>
<organism evidence="1 2">
    <name type="scientific">Mesorhizobium shonense</name>
    <dbReference type="NCBI Taxonomy" id="1209948"/>
    <lineage>
        <taxon>Bacteria</taxon>
        <taxon>Pseudomonadati</taxon>
        <taxon>Pseudomonadota</taxon>
        <taxon>Alphaproteobacteria</taxon>
        <taxon>Hyphomicrobiales</taxon>
        <taxon>Phyllobacteriaceae</taxon>
        <taxon>Mesorhizobium</taxon>
    </lineage>
</organism>
<dbReference type="InterPro" id="IPR003462">
    <property type="entry name" value="ODC_Mu_crystall"/>
</dbReference>
<keyword evidence="2" id="KW-1185">Reference proteome</keyword>
<dbReference type="Gene3D" id="3.40.50.720">
    <property type="entry name" value="NAD(P)-binding Rossmann-like Domain"/>
    <property type="match status" value="1"/>
</dbReference>